<evidence type="ECO:0000256" key="3">
    <source>
        <dbReference type="ARBA" id="ARBA00023136"/>
    </source>
</evidence>
<comment type="caution">
    <text evidence="6">The sequence shown here is derived from an EMBL/GenBank/DDBJ whole genome shotgun (WGS) entry which is preliminary data.</text>
</comment>
<evidence type="ECO:0000313" key="6">
    <source>
        <dbReference type="EMBL" id="EJX09410.1"/>
    </source>
</evidence>
<organism evidence="6">
    <name type="scientific">gut metagenome</name>
    <dbReference type="NCBI Taxonomy" id="749906"/>
    <lineage>
        <taxon>unclassified sequences</taxon>
        <taxon>metagenomes</taxon>
        <taxon>organismal metagenomes</taxon>
    </lineage>
</organism>
<sequence>MNYTESADKLPAISKYYGYDNGAPGKSAQSNGVTCIYRYADVLLMYAEASTRANNAVDDEALKSIQEVQKRAGYEDNMLTTTTNPTEFLEAVFNERGWEFFAEMKRWFDLVRLEKVKDVRPETWNGSLFQTNQHYYFPIPFQQIRLTGWQNNPGY</sequence>
<dbReference type="Pfam" id="PF07980">
    <property type="entry name" value="SusD_RagB"/>
    <property type="match status" value="1"/>
</dbReference>
<proteinExistence type="predicted"/>
<dbReference type="Gene3D" id="1.25.40.390">
    <property type="match status" value="1"/>
</dbReference>
<keyword evidence="3" id="KW-0472">Membrane</keyword>
<evidence type="ECO:0000256" key="1">
    <source>
        <dbReference type="ARBA" id="ARBA00004442"/>
    </source>
</evidence>
<gene>
    <name evidence="6" type="ORF">EVA_02468</name>
</gene>
<dbReference type="AlphaFoldDB" id="J9H5W1"/>
<dbReference type="InterPro" id="IPR012944">
    <property type="entry name" value="SusD_RagB_dom"/>
</dbReference>
<evidence type="ECO:0000259" key="5">
    <source>
        <dbReference type="Pfam" id="PF07980"/>
    </source>
</evidence>
<feature type="domain" description="RagB/SusD" evidence="5">
    <location>
        <begin position="13"/>
        <end position="155"/>
    </location>
</feature>
<reference evidence="6" key="1">
    <citation type="journal article" date="2012" name="PLoS ONE">
        <title>Gene sets for utilization of primary and secondary nutrition supplies in the distal gut of endangered iberian lynx.</title>
        <authorList>
            <person name="Alcaide M."/>
            <person name="Messina E."/>
            <person name="Richter M."/>
            <person name="Bargiela R."/>
            <person name="Peplies J."/>
            <person name="Huws S.A."/>
            <person name="Newbold C.J."/>
            <person name="Golyshin P.N."/>
            <person name="Simon M.A."/>
            <person name="Lopez G."/>
            <person name="Yakimov M.M."/>
            <person name="Ferrer M."/>
        </authorList>
    </citation>
    <scope>NUCLEOTIDE SEQUENCE</scope>
</reference>
<dbReference type="GO" id="GO:0009279">
    <property type="term" value="C:cell outer membrane"/>
    <property type="evidence" value="ECO:0007669"/>
    <property type="project" value="UniProtKB-SubCell"/>
</dbReference>
<protein>
    <submittedName>
        <fullName evidence="6">RagB/SusD domain protein</fullName>
    </submittedName>
</protein>
<dbReference type="InterPro" id="IPR011990">
    <property type="entry name" value="TPR-like_helical_dom_sf"/>
</dbReference>
<keyword evidence="2" id="KW-0732">Signal</keyword>
<evidence type="ECO:0000256" key="4">
    <source>
        <dbReference type="ARBA" id="ARBA00023237"/>
    </source>
</evidence>
<dbReference type="EMBL" id="AMCI01000396">
    <property type="protein sequence ID" value="EJX09410.1"/>
    <property type="molecule type" value="Genomic_DNA"/>
</dbReference>
<keyword evidence="4" id="KW-0998">Cell outer membrane</keyword>
<comment type="subcellular location">
    <subcellularLocation>
        <location evidence="1">Cell outer membrane</location>
    </subcellularLocation>
</comment>
<name>J9H5W1_9ZZZZ</name>
<accession>J9H5W1</accession>
<evidence type="ECO:0000256" key="2">
    <source>
        <dbReference type="ARBA" id="ARBA00022729"/>
    </source>
</evidence>
<dbReference type="SUPFAM" id="SSF48452">
    <property type="entry name" value="TPR-like"/>
    <property type="match status" value="1"/>
</dbReference>